<evidence type="ECO:0000256" key="2">
    <source>
        <dbReference type="SAM" id="SignalP"/>
    </source>
</evidence>
<evidence type="ECO:0000256" key="1">
    <source>
        <dbReference type="SAM" id="Phobius"/>
    </source>
</evidence>
<evidence type="ECO:0000313" key="3">
    <source>
        <dbReference type="Proteomes" id="UP000492821"/>
    </source>
</evidence>
<keyword evidence="2" id="KW-0732">Signal</keyword>
<protein>
    <submittedName>
        <fullName evidence="4">Uncharacterized protein</fullName>
    </submittedName>
</protein>
<feature type="transmembrane region" description="Helical" evidence="1">
    <location>
        <begin position="82"/>
        <end position="103"/>
    </location>
</feature>
<feature type="transmembrane region" description="Helical" evidence="1">
    <location>
        <begin position="115"/>
        <end position="141"/>
    </location>
</feature>
<dbReference type="AlphaFoldDB" id="A0A7E5A1H8"/>
<keyword evidence="1" id="KW-0812">Transmembrane</keyword>
<reference evidence="3" key="1">
    <citation type="journal article" date="2013" name="Genetics">
        <title>The draft genome and transcriptome of Panagrellus redivivus are shaped by the harsh demands of a free-living lifestyle.</title>
        <authorList>
            <person name="Srinivasan J."/>
            <person name="Dillman A.R."/>
            <person name="Macchietto M.G."/>
            <person name="Heikkinen L."/>
            <person name="Lakso M."/>
            <person name="Fracchia K.M."/>
            <person name="Antoshechkin I."/>
            <person name="Mortazavi A."/>
            <person name="Wong G."/>
            <person name="Sternberg P.W."/>
        </authorList>
    </citation>
    <scope>NUCLEOTIDE SEQUENCE [LARGE SCALE GENOMIC DNA]</scope>
    <source>
        <strain evidence="3">MT8872</strain>
    </source>
</reference>
<proteinExistence type="predicted"/>
<keyword evidence="3" id="KW-1185">Reference proteome</keyword>
<feature type="transmembrane region" description="Helical" evidence="1">
    <location>
        <begin position="161"/>
        <end position="182"/>
    </location>
</feature>
<evidence type="ECO:0000313" key="4">
    <source>
        <dbReference type="WBParaSite" id="Pan_g905.t1"/>
    </source>
</evidence>
<dbReference type="Proteomes" id="UP000492821">
    <property type="component" value="Unassembled WGS sequence"/>
</dbReference>
<reference evidence="4" key="2">
    <citation type="submission" date="2020-10" db="UniProtKB">
        <authorList>
            <consortium name="WormBaseParasite"/>
        </authorList>
    </citation>
    <scope>IDENTIFICATION</scope>
</reference>
<dbReference type="WBParaSite" id="Pan_g905.t1">
    <property type="protein sequence ID" value="Pan_g905.t1"/>
    <property type="gene ID" value="Pan_g905"/>
</dbReference>
<keyword evidence="1" id="KW-0472">Membrane</keyword>
<organism evidence="3 4">
    <name type="scientific">Panagrellus redivivus</name>
    <name type="common">Microworm</name>
    <dbReference type="NCBI Taxonomy" id="6233"/>
    <lineage>
        <taxon>Eukaryota</taxon>
        <taxon>Metazoa</taxon>
        <taxon>Ecdysozoa</taxon>
        <taxon>Nematoda</taxon>
        <taxon>Chromadorea</taxon>
        <taxon>Rhabditida</taxon>
        <taxon>Tylenchina</taxon>
        <taxon>Panagrolaimomorpha</taxon>
        <taxon>Panagrolaimoidea</taxon>
        <taxon>Panagrolaimidae</taxon>
        <taxon>Panagrellus</taxon>
    </lineage>
</organism>
<feature type="chain" id="PRO_5028838112" evidence="2">
    <location>
        <begin position="17"/>
        <end position="202"/>
    </location>
</feature>
<feature type="signal peptide" evidence="2">
    <location>
        <begin position="1"/>
        <end position="16"/>
    </location>
</feature>
<accession>A0A7E5A1H8</accession>
<sequence length="202" mass="23010">MLLALFIYWYTQPTEMCFDADSYKDRVQVTLNETIYKSIRPDSYIMPRQFCLAIDTVKHKFCSKDNLSADYNTLCLGWSRQLTAIFTQLTLYTIVELVNIVLLPKSRHPMRVMMVLVVLPILQIALMGTIFSINVGLLFGWSTQWSNANFDPVPSIPLPSYTLVICAVLMTLKMIEATVLGVEYHKSGMNVPVVQSSDQKLK</sequence>
<name>A0A7E5A1H8_PANRE</name>
<keyword evidence="1" id="KW-1133">Transmembrane helix</keyword>